<evidence type="ECO:0000313" key="2">
    <source>
        <dbReference type="EMBL" id="EUD64401.1"/>
    </source>
</evidence>
<protein>
    <submittedName>
        <fullName evidence="2">Uncharacterized protein</fullName>
    </submittedName>
</protein>
<feature type="compositionally biased region" description="Polar residues" evidence="1">
    <location>
        <begin position="101"/>
        <end position="115"/>
    </location>
</feature>
<dbReference type="AlphaFoldDB" id="W7AGG5"/>
<reference evidence="2 3" key="1">
    <citation type="submission" date="2013-02" db="EMBL/GenBank/DDBJ databases">
        <title>The Genome Sequence of Plasmodium inui San Antonio 1.</title>
        <authorList>
            <consortium name="The Broad Institute Genome Sequencing Platform"/>
            <consortium name="The Broad Institute Genome Sequencing Center for Infectious Disease"/>
            <person name="Neafsey D."/>
            <person name="Cheeseman I."/>
            <person name="Volkman S."/>
            <person name="Adams J."/>
            <person name="Walker B."/>
            <person name="Young S.K."/>
            <person name="Zeng Q."/>
            <person name="Gargeya S."/>
            <person name="Fitzgerald M."/>
            <person name="Haas B."/>
            <person name="Abouelleil A."/>
            <person name="Alvarado L."/>
            <person name="Arachchi H.M."/>
            <person name="Berlin A.M."/>
            <person name="Chapman S.B."/>
            <person name="Dewar J."/>
            <person name="Goldberg J."/>
            <person name="Griggs A."/>
            <person name="Gujja S."/>
            <person name="Hansen M."/>
            <person name="Howarth C."/>
            <person name="Imamovic A."/>
            <person name="Larimer J."/>
            <person name="McCowan C."/>
            <person name="Murphy C."/>
            <person name="Neiman D."/>
            <person name="Pearson M."/>
            <person name="Priest M."/>
            <person name="Roberts A."/>
            <person name="Saif S."/>
            <person name="Shea T."/>
            <person name="Sisk P."/>
            <person name="Sykes S."/>
            <person name="Wortman J."/>
            <person name="Nusbaum C."/>
            <person name="Birren B."/>
        </authorList>
    </citation>
    <scope>NUCLEOTIDE SEQUENCE [LARGE SCALE GENOMIC DNA]</scope>
    <source>
        <strain evidence="2 3">San Antonio 1</strain>
    </source>
</reference>
<dbReference type="RefSeq" id="XP_008819016.1">
    <property type="nucleotide sequence ID" value="XM_008820794.1"/>
</dbReference>
<gene>
    <name evidence="2" type="ORF">C922_05222</name>
</gene>
<organism evidence="2 3">
    <name type="scientific">Plasmodium inui San Antonio 1</name>
    <dbReference type="NCBI Taxonomy" id="1237626"/>
    <lineage>
        <taxon>Eukaryota</taxon>
        <taxon>Sar</taxon>
        <taxon>Alveolata</taxon>
        <taxon>Apicomplexa</taxon>
        <taxon>Aconoidasida</taxon>
        <taxon>Haemosporida</taxon>
        <taxon>Plasmodiidae</taxon>
        <taxon>Plasmodium</taxon>
        <taxon>Plasmodium (Plasmodium)</taxon>
    </lineage>
</organism>
<name>W7AGG5_9APIC</name>
<dbReference type="VEuPathDB" id="PlasmoDB:C922_05222"/>
<feature type="compositionally biased region" description="Basic residues" evidence="1">
    <location>
        <begin position="38"/>
        <end position="55"/>
    </location>
</feature>
<sequence>MKEDDQNPKNSRTPHPKPRRSPESTKYSKNLGRDQNRTRRRIYLVRRRQKGKGKKSNQTETTQKMEKSYLRRKFREQPSEKNTGEETKERETMTGTRAPKTRTQVRSQLRNSYARNRNLGRRNPIEKTEPWYPVKAGSQSYPTKWKEGQQGTKRVDLH</sequence>
<evidence type="ECO:0000313" key="3">
    <source>
        <dbReference type="Proteomes" id="UP000030640"/>
    </source>
</evidence>
<proteinExistence type="predicted"/>
<evidence type="ECO:0000256" key="1">
    <source>
        <dbReference type="SAM" id="MobiDB-lite"/>
    </source>
</evidence>
<feature type="region of interest" description="Disordered" evidence="1">
    <location>
        <begin position="1"/>
        <end position="158"/>
    </location>
</feature>
<feature type="compositionally biased region" description="Basic and acidic residues" evidence="1">
    <location>
        <begin position="63"/>
        <end position="92"/>
    </location>
</feature>
<dbReference type="EMBL" id="KI965505">
    <property type="protein sequence ID" value="EUD64401.1"/>
    <property type="molecule type" value="Genomic_DNA"/>
</dbReference>
<dbReference type="GeneID" id="20040496"/>
<dbReference type="Proteomes" id="UP000030640">
    <property type="component" value="Unassembled WGS sequence"/>
</dbReference>
<keyword evidence="3" id="KW-1185">Reference proteome</keyword>
<accession>W7AGG5</accession>